<evidence type="ECO:0000313" key="14">
    <source>
        <dbReference type="EMBL" id="OZJ06426.1"/>
    </source>
</evidence>
<dbReference type="Gene3D" id="3.40.50.150">
    <property type="entry name" value="Vaccinia Virus protein VP39"/>
    <property type="match status" value="1"/>
</dbReference>
<dbReference type="GO" id="GO:1990259">
    <property type="term" value="F:histone H2AQ104 methyltransferase activity"/>
    <property type="evidence" value="ECO:0007669"/>
    <property type="project" value="TreeGrafter"/>
</dbReference>
<dbReference type="Proteomes" id="UP000242875">
    <property type="component" value="Unassembled WGS sequence"/>
</dbReference>
<dbReference type="GO" id="GO:0003723">
    <property type="term" value="F:RNA binding"/>
    <property type="evidence" value="ECO:0007669"/>
    <property type="project" value="UniProtKB-KW"/>
</dbReference>
<dbReference type="FunFam" id="3.30.200.20:FF:000056">
    <property type="entry name" value="Fibrillarin like 1"/>
    <property type="match status" value="1"/>
</dbReference>
<evidence type="ECO:0000256" key="8">
    <source>
        <dbReference type="ARBA" id="ARBA00022884"/>
    </source>
</evidence>
<keyword evidence="6 14" id="KW-0808">Transferase</keyword>
<protein>
    <recommendedName>
        <fullName evidence="3">rRNA 2'-O-methyltransferase fibrillarin</fullName>
    </recommendedName>
    <alternativeName>
        <fullName evidence="11">Histone-glutamine methyltransferase</fullName>
    </alternativeName>
</protein>
<organism evidence="14 15">
    <name type="scientific">Bifiguratus adelaidae</name>
    <dbReference type="NCBI Taxonomy" id="1938954"/>
    <lineage>
        <taxon>Eukaryota</taxon>
        <taxon>Fungi</taxon>
        <taxon>Fungi incertae sedis</taxon>
        <taxon>Mucoromycota</taxon>
        <taxon>Mucoromycotina</taxon>
        <taxon>Endogonomycetes</taxon>
        <taxon>Endogonales</taxon>
        <taxon>Endogonales incertae sedis</taxon>
        <taxon>Bifiguratus</taxon>
    </lineage>
</organism>
<dbReference type="GO" id="GO:0032040">
    <property type="term" value="C:small-subunit processome"/>
    <property type="evidence" value="ECO:0007669"/>
    <property type="project" value="EnsemblFungi"/>
</dbReference>
<keyword evidence="7" id="KW-0949">S-adenosyl-L-methionine</keyword>
<dbReference type="CDD" id="cd02440">
    <property type="entry name" value="AdoMet_MTases"/>
    <property type="match status" value="1"/>
</dbReference>
<dbReference type="InterPro" id="IPR029063">
    <property type="entry name" value="SAM-dependent_MTases_sf"/>
</dbReference>
<dbReference type="Pfam" id="PF01269">
    <property type="entry name" value="Fibrillarin"/>
    <property type="match status" value="1"/>
</dbReference>
<comment type="caution">
    <text evidence="14">The sequence shown here is derived from an EMBL/GenBank/DDBJ whole genome shotgun (WGS) entry which is preliminary data.</text>
</comment>
<keyword evidence="8" id="KW-0694">RNA-binding</keyword>
<evidence type="ECO:0000313" key="15">
    <source>
        <dbReference type="Proteomes" id="UP000242875"/>
    </source>
</evidence>
<dbReference type="GO" id="GO:0000452">
    <property type="term" value="P:snoRNA guided rRNA 2'-O-methylation"/>
    <property type="evidence" value="ECO:0007669"/>
    <property type="project" value="UniProtKB-ARBA"/>
</dbReference>
<reference evidence="14 15" key="1">
    <citation type="journal article" date="2017" name="Mycologia">
        <title>Bifiguratus adelaidae, gen. et sp. nov., a new member of Mucoromycotina in endophytic and soil-dwelling habitats.</title>
        <authorList>
            <person name="Torres-Cruz T.J."/>
            <person name="Billingsley Tobias T.L."/>
            <person name="Almatruk M."/>
            <person name="Hesse C."/>
            <person name="Kuske C.R."/>
            <person name="Desiro A."/>
            <person name="Benucci G.M."/>
            <person name="Bonito G."/>
            <person name="Stajich J.E."/>
            <person name="Dunlap C."/>
            <person name="Arnold A.E."/>
            <person name="Porras-Alfaro A."/>
        </authorList>
    </citation>
    <scope>NUCLEOTIDE SEQUENCE [LARGE SCALE GENOMIC DNA]</scope>
    <source>
        <strain evidence="14 15">AZ0501</strain>
    </source>
</reference>
<dbReference type="GO" id="GO:0031428">
    <property type="term" value="C:box C/D methylation guide snoRNP complex"/>
    <property type="evidence" value="ECO:0007669"/>
    <property type="project" value="TreeGrafter"/>
</dbReference>
<evidence type="ECO:0000256" key="1">
    <source>
        <dbReference type="ARBA" id="ARBA00004604"/>
    </source>
</evidence>
<evidence type="ECO:0000256" key="11">
    <source>
        <dbReference type="ARBA" id="ARBA00032245"/>
    </source>
</evidence>
<dbReference type="Gene3D" id="3.30.200.20">
    <property type="entry name" value="Phosphorylase Kinase, domain 1"/>
    <property type="match status" value="1"/>
</dbReference>
<comment type="catalytic activity">
    <reaction evidence="12">
        <text>L-glutaminyl-[histone H2A] + S-adenosyl-L-methionine = N(5)-methyl-L-glutaminyl-[histone H2A] + S-adenosyl-L-homocysteine + H(+)</text>
        <dbReference type="Rhea" id="RHEA:50904"/>
        <dbReference type="Rhea" id="RHEA-COMP:12837"/>
        <dbReference type="Rhea" id="RHEA-COMP:12839"/>
        <dbReference type="ChEBI" id="CHEBI:15378"/>
        <dbReference type="ChEBI" id="CHEBI:30011"/>
        <dbReference type="ChEBI" id="CHEBI:57856"/>
        <dbReference type="ChEBI" id="CHEBI:59789"/>
        <dbReference type="ChEBI" id="CHEBI:61891"/>
    </reaction>
</comment>
<evidence type="ECO:0000256" key="4">
    <source>
        <dbReference type="ARBA" id="ARBA00022552"/>
    </source>
</evidence>
<comment type="subcellular location">
    <subcellularLocation>
        <location evidence="1">Nucleus</location>
        <location evidence="1">Nucleolus</location>
    </subcellularLocation>
</comment>
<dbReference type="GO" id="GO:0008649">
    <property type="term" value="F:rRNA methyltransferase activity"/>
    <property type="evidence" value="ECO:0007669"/>
    <property type="project" value="TreeGrafter"/>
</dbReference>
<evidence type="ECO:0000256" key="13">
    <source>
        <dbReference type="SAM" id="MobiDB-lite"/>
    </source>
</evidence>
<evidence type="ECO:0000256" key="6">
    <source>
        <dbReference type="ARBA" id="ARBA00022679"/>
    </source>
</evidence>
<dbReference type="EMBL" id="MVBO01000003">
    <property type="protein sequence ID" value="OZJ06426.1"/>
    <property type="molecule type" value="Genomic_DNA"/>
</dbReference>
<dbReference type="OrthoDB" id="1859733at2759"/>
<dbReference type="HAMAP" id="MF_00351">
    <property type="entry name" value="RNA_methyltransf_FlpA"/>
    <property type="match status" value="1"/>
</dbReference>
<dbReference type="GO" id="GO:0140517">
    <property type="term" value="F:protein-RNA adaptor activity"/>
    <property type="evidence" value="ECO:0007669"/>
    <property type="project" value="EnsemblFungi"/>
</dbReference>
<evidence type="ECO:0000256" key="7">
    <source>
        <dbReference type="ARBA" id="ARBA00022691"/>
    </source>
</evidence>
<keyword evidence="4" id="KW-0698">rRNA processing</keyword>
<dbReference type="FunFam" id="3.40.50.150:FF:000001">
    <property type="entry name" value="Fibrillarin like 1"/>
    <property type="match status" value="1"/>
</dbReference>
<evidence type="ECO:0000256" key="2">
    <source>
        <dbReference type="ARBA" id="ARBA00010632"/>
    </source>
</evidence>
<proteinExistence type="inferred from homology"/>
<sequence>MAFGDRGRGGRGGAPRGGRGGGRGGGFGARGGGVQRGGRGGGRGAPRGGPRGGGRGGARGRGGNAGGARGGAKVIVEPHRHEGVFVARGKEDLLVTKNLVPGEAVYGEKRVSVEGPDGTKVEYRVWNPFRSKLAAGILGGVDHIHIAPGKKVLYLGGASGTTVSHVADIVGPEGIVYAVEFSHRSGRDLINMAKKRTNVIPIIEDARHPQKYRMLVGMVDVVFADVAQPDQARIIAMNAHYFLKNQGHIVISIKANCIDSTVDAATVFAREVKKLQEEHIKPREQLTLEPYERDHALVVGTYIRAK</sequence>
<keyword evidence="5 14" id="KW-0489">Methyltransferase</keyword>
<keyword evidence="9" id="KW-0539">Nucleus</keyword>
<gene>
    <name evidence="14" type="ORF">BZG36_00467</name>
</gene>
<keyword evidence="10" id="KW-0687">Ribonucleoprotein</keyword>
<dbReference type="InterPro" id="IPR000692">
    <property type="entry name" value="Fibrillarin"/>
</dbReference>
<evidence type="ECO:0000256" key="10">
    <source>
        <dbReference type="ARBA" id="ARBA00023274"/>
    </source>
</evidence>
<dbReference type="InterPro" id="IPR020813">
    <property type="entry name" value="Fibrillarin_CS"/>
</dbReference>
<dbReference type="AlphaFoldDB" id="A0A261Y728"/>
<dbReference type="NCBIfam" id="NF003276">
    <property type="entry name" value="PRK04266.1-2"/>
    <property type="match status" value="1"/>
</dbReference>
<dbReference type="SUPFAM" id="SSF53335">
    <property type="entry name" value="S-adenosyl-L-methionine-dependent methyltransferases"/>
    <property type="match status" value="1"/>
</dbReference>
<dbReference type="PRINTS" id="PR00052">
    <property type="entry name" value="FIBRILLARIN"/>
</dbReference>
<keyword evidence="15" id="KW-1185">Reference proteome</keyword>
<evidence type="ECO:0000256" key="12">
    <source>
        <dbReference type="ARBA" id="ARBA00047568"/>
    </source>
</evidence>
<dbReference type="PIRSF" id="PIRSF006540">
    <property type="entry name" value="Nop17p"/>
    <property type="match status" value="1"/>
</dbReference>
<feature type="compositionally biased region" description="Gly residues" evidence="13">
    <location>
        <begin position="10"/>
        <end position="70"/>
    </location>
</feature>
<dbReference type="PANTHER" id="PTHR10335">
    <property type="entry name" value="RRNA 2-O-METHYLTRANSFERASE FIBRILLARIN"/>
    <property type="match status" value="1"/>
</dbReference>
<dbReference type="PROSITE" id="PS00566">
    <property type="entry name" value="FIBRILLARIN"/>
    <property type="match status" value="1"/>
</dbReference>
<evidence type="ECO:0000256" key="3">
    <source>
        <dbReference type="ARBA" id="ARBA00015190"/>
    </source>
</evidence>
<dbReference type="PANTHER" id="PTHR10335:SF17">
    <property type="entry name" value="FIBRILLARIN"/>
    <property type="match status" value="1"/>
</dbReference>
<evidence type="ECO:0000256" key="5">
    <source>
        <dbReference type="ARBA" id="ARBA00022603"/>
    </source>
</evidence>
<comment type="similarity">
    <text evidence="2">Belongs to the methyltransferase superfamily. Fibrillarin family.</text>
</comment>
<name>A0A261Y728_9FUNG</name>
<dbReference type="GO" id="GO:0000494">
    <property type="term" value="P:box C/D sno(s)RNA 3'-end processing"/>
    <property type="evidence" value="ECO:0007669"/>
    <property type="project" value="TreeGrafter"/>
</dbReference>
<accession>A0A261Y728</accession>
<evidence type="ECO:0000256" key="9">
    <source>
        <dbReference type="ARBA" id="ARBA00023242"/>
    </source>
</evidence>
<feature type="region of interest" description="Disordered" evidence="13">
    <location>
        <begin position="1"/>
        <end position="71"/>
    </location>
</feature>
<dbReference type="SMART" id="SM01206">
    <property type="entry name" value="Fibrillarin"/>
    <property type="match status" value="1"/>
</dbReference>